<evidence type="ECO:0000256" key="6">
    <source>
        <dbReference type="ARBA" id="ARBA00022723"/>
    </source>
</evidence>
<evidence type="ECO:0000256" key="8">
    <source>
        <dbReference type="ARBA" id="ARBA00022825"/>
    </source>
</evidence>
<evidence type="ECO:0000256" key="2">
    <source>
        <dbReference type="ARBA" id="ARBA00002451"/>
    </source>
</evidence>
<dbReference type="EMBL" id="JAVFKD010000003">
    <property type="protein sequence ID" value="KAK5996293.1"/>
    <property type="molecule type" value="Genomic_DNA"/>
</dbReference>
<comment type="caution">
    <text evidence="14">The sequence shown here is derived from an EMBL/GenBank/DDBJ whole genome shotgun (WGS) entry which is preliminary data.</text>
</comment>
<dbReference type="InterPro" id="IPR030400">
    <property type="entry name" value="Sedolisin_dom"/>
</dbReference>
<dbReference type="PANTHER" id="PTHR14218">
    <property type="entry name" value="PROTEASE S8 TRIPEPTIDYL PEPTIDASE I CLN2"/>
    <property type="match status" value="1"/>
</dbReference>
<dbReference type="SUPFAM" id="SSF54897">
    <property type="entry name" value="Protease propeptides/inhibitors"/>
    <property type="match status" value="1"/>
</dbReference>
<feature type="active site" description="Charge relay system" evidence="11">
    <location>
        <position position="467"/>
    </location>
</feature>
<keyword evidence="7 11" id="KW-0378">Hydrolase</keyword>
<dbReference type="PANTHER" id="PTHR14218:SF15">
    <property type="entry name" value="TRIPEPTIDYL-PEPTIDASE 1"/>
    <property type="match status" value="1"/>
</dbReference>
<dbReference type="InterPro" id="IPR036852">
    <property type="entry name" value="Peptidase_S8/S53_dom_sf"/>
</dbReference>
<dbReference type="CDD" id="cd04056">
    <property type="entry name" value="Peptidases_S53"/>
    <property type="match status" value="1"/>
</dbReference>
<feature type="binding site" evidence="11">
    <location>
        <position position="511"/>
    </location>
    <ligand>
        <name>Ca(2+)</name>
        <dbReference type="ChEBI" id="CHEBI:29108"/>
    </ligand>
</feature>
<evidence type="ECO:0000256" key="7">
    <source>
        <dbReference type="ARBA" id="ARBA00022801"/>
    </source>
</evidence>
<keyword evidence="12" id="KW-0732">Signal</keyword>
<evidence type="ECO:0000256" key="12">
    <source>
        <dbReference type="SAM" id="SignalP"/>
    </source>
</evidence>
<evidence type="ECO:0000256" key="4">
    <source>
        <dbReference type="ARBA" id="ARBA00012462"/>
    </source>
</evidence>
<feature type="chain" id="PRO_5047521313" description="tripeptidyl-peptidase II" evidence="12">
    <location>
        <begin position="20"/>
        <end position="558"/>
    </location>
</feature>
<comment type="catalytic activity">
    <reaction evidence="1">
        <text>Release of an N-terminal tripeptide from a polypeptide.</text>
        <dbReference type="EC" id="3.4.14.10"/>
    </reaction>
</comment>
<dbReference type="InterPro" id="IPR015366">
    <property type="entry name" value="S53_propep"/>
</dbReference>
<feature type="domain" description="Peptidase S53" evidence="13">
    <location>
        <begin position="165"/>
        <end position="557"/>
    </location>
</feature>
<gene>
    <name evidence="14" type="ORF">PT974_03048</name>
</gene>
<dbReference type="Gene3D" id="3.40.50.200">
    <property type="entry name" value="Peptidase S8/S53 domain"/>
    <property type="match status" value="1"/>
</dbReference>
<evidence type="ECO:0000256" key="1">
    <source>
        <dbReference type="ARBA" id="ARBA00001910"/>
    </source>
</evidence>
<keyword evidence="9 11" id="KW-0106">Calcium</keyword>
<dbReference type="EC" id="3.4.14.10" evidence="4"/>
<evidence type="ECO:0000256" key="5">
    <source>
        <dbReference type="ARBA" id="ARBA00022670"/>
    </source>
</evidence>
<dbReference type="InterPro" id="IPR000209">
    <property type="entry name" value="Peptidase_S8/S53_dom"/>
</dbReference>
<keyword evidence="6 11" id="KW-0479">Metal-binding</keyword>
<keyword evidence="15" id="KW-1185">Reference proteome</keyword>
<evidence type="ECO:0000313" key="14">
    <source>
        <dbReference type="EMBL" id="KAK5996293.1"/>
    </source>
</evidence>
<proteinExistence type="predicted"/>
<comment type="cofactor">
    <cofactor evidence="11">
        <name>Ca(2+)</name>
        <dbReference type="ChEBI" id="CHEBI:29108"/>
    </cofactor>
    <text evidence="11">Binds 1 Ca(2+) ion per subunit.</text>
</comment>
<evidence type="ECO:0000313" key="15">
    <source>
        <dbReference type="Proteomes" id="UP001338125"/>
    </source>
</evidence>
<accession>A0ABR0SVW7</accession>
<feature type="signal peptide" evidence="12">
    <location>
        <begin position="1"/>
        <end position="19"/>
    </location>
</feature>
<feature type="active site" description="Charge relay system" evidence="11">
    <location>
        <position position="247"/>
    </location>
</feature>
<dbReference type="Proteomes" id="UP001338125">
    <property type="component" value="Unassembled WGS sequence"/>
</dbReference>
<keyword evidence="5 11" id="KW-0645">Protease</keyword>
<dbReference type="Pfam" id="PF00082">
    <property type="entry name" value="Peptidase_S8"/>
    <property type="match status" value="1"/>
</dbReference>
<sequence>MASLSLLAAASFLIPLSAASVLVEDVQVVPSVWQQLNHIWTICPLSQDDTRALRAPDADDVDTVIQWLAKNGITEVTPKDDWVHVQTTVAQTEQLLDAKINRYVFEDKFHVLRTKNYTVPNSVSEAISFIHPISNFMTPKRQVMRWQPISEQELQVRDTAPCARVTTPDCIRQLYNINYTTPDKTSSVRFVIAGFLEENANYNDLHQFLKTNAPSIEATGYNFSQEFINGGQNSQDPAKSGGEAALDIDYAMALAYPANISFISTGGRGEQLDKNGQPLQGDDDTNEPYIEFFQHLLTKPNNEIPHVISISYADDELSVPRAYAERVCDLIGLLTARGTSVISGSGDGGAQGTQANSPLACHTNDGSNRDVTMATFPATCPWVTSVGATSNTAEPPAAATFSTGGWSQYFEQPSWQSAAVAGYVKALNGHLQGYYNNSMRAIPDISAIGQKFSVVVGSRPILLDGTSASTPTFASLIALVNDARFRAGKPAIGWLNQILYSDKVKAVLQDITAGQSTSCVFSDGSQPGGFPAKKGWDAITGLGVPKDFSKFLKVLVDA</sequence>
<feature type="active site" description="Charge relay system" evidence="11">
    <location>
        <position position="243"/>
    </location>
</feature>
<organism evidence="14 15">
    <name type="scientific">Cladobotryum mycophilum</name>
    <dbReference type="NCBI Taxonomy" id="491253"/>
    <lineage>
        <taxon>Eukaryota</taxon>
        <taxon>Fungi</taxon>
        <taxon>Dikarya</taxon>
        <taxon>Ascomycota</taxon>
        <taxon>Pezizomycotina</taxon>
        <taxon>Sordariomycetes</taxon>
        <taxon>Hypocreomycetidae</taxon>
        <taxon>Hypocreales</taxon>
        <taxon>Hypocreaceae</taxon>
        <taxon>Cladobotryum</taxon>
    </lineage>
</organism>
<feature type="binding site" evidence="11">
    <location>
        <position position="537"/>
    </location>
    <ligand>
        <name>Ca(2+)</name>
        <dbReference type="ChEBI" id="CHEBI:29108"/>
    </ligand>
</feature>
<dbReference type="SMART" id="SM00944">
    <property type="entry name" value="Pro-kuma_activ"/>
    <property type="match status" value="1"/>
</dbReference>
<feature type="binding site" evidence="11">
    <location>
        <position position="535"/>
    </location>
    <ligand>
        <name>Ca(2+)</name>
        <dbReference type="ChEBI" id="CHEBI:29108"/>
    </ligand>
</feature>
<comment type="function">
    <text evidence="2">Secreted tripeptidyl-peptidase which degrades proteins at acidic pHs and is involved in virulence.</text>
</comment>
<feature type="binding site" evidence="11">
    <location>
        <position position="510"/>
    </location>
    <ligand>
        <name>Ca(2+)</name>
        <dbReference type="ChEBI" id="CHEBI:29108"/>
    </ligand>
</feature>
<dbReference type="PROSITE" id="PS51695">
    <property type="entry name" value="SEDOLISIN"/>
    <property type="match status" value="1"/>
</dbReference>
<dbReference type="SUPFAM" id="SSF52743">
    <property type="entry name" value="Subtilisin-like"/>
    <property type="match status" value="1"/>
</dbReference>
<reference evidence="14 15" key="1">
    <citation type="submission" date="2024-01" db="EMBL/GenBank/DDBJ databases">
        <title>Complete genome of Cladobotryum mycophilum ATHUM6906.</title>
        <authorList>
            <person name="Christinaki A.C."/>
            <person name="Myridakis A.I."/>
            <person name="Kouvelis V.N."/>
        </authorList>
    </citation>
    <scope>NUCLEOTIDE SEQUENCE [LARGE SCALE GENOMIC DNA]</scope>
    <source>
        <strain evidence="14 15">ATHUM6906</strain>
    </source>
</reference>
<dbReference type="InterPro" id="IPR050819">
    <property type="entry name" value="Tripeptidyl-peptidase_I"/>
</dbReference>
<protein>
    <recommendedName>
        <fullName evidence="4">tripeptidyl-peptidase II</fullName>
        <ecNumber evidence="4">3.4.14.10</ecNumber>
    </recommendedName>
</protein>
<dbReference type="CDD" id="cd11377">
    <property type="entry name" value="Pro-peptidase_S53"/>
    <property type="match status" value="1"/>
</dbReference>
<keyword evidence="8 11" id="KW-0720">Serine protease</keyword>
<evidence type="ECO:0000256" key="10">
    <source>
        <dbReference type="ARBA" id="ARBA00023145"/>
    </source>
</evidence>
<evidence type="ECO:0000256" key="11">
    <source>
        <dbReference type="PROSITE-ProRule" id="PRU01032"/>
    </source>
</evidence>
<keyword evidence="10" id="KW-0865">Zymogen</keyword>
<name>A0ABR0SVW7_9HYPO</name>
<comment type="subcellular location">
    <subcellularLocation>
        <location evidence="3">Secreted</location>
        <location evidence="3">Extracellular space</location>
    </subcellularLocation>
</comment>
<evidence type="ECO:0000259" key="13">
    <source>
        <dbReference type="PROSITE" id="PS51695"/>
    </source>
</evidence>
<evidence type="ECO:0000256" key="3">
    <source>
        <dbReference type="ARBA" id="ARBA00004239"/>
    </source>
</evidence>
<dbReference type="Pfam" id="PF09286">
    <property type="entry name" value="Pro-kuma_activ"/>
    <property type="match status" value="1"/>
</dbReference>
<evidence type="ECO:0000256" key="9">
    <source>
        <dbReference type="ARBA" id="ARBA00022837"/>
    </source>
</evidence>